<feature type="domain" description="LTI65/LTI78 PGEED repeat" evidence="2">
    <location>
        <begin position="640"/>
        <end position="670"/>
    </location>
</feature>
<evidence type="ECO:0000259" key="4">
    <source>
        <dbReference type="Pfam" id="PF23403"/>
    </source>
</evidence>
<dbReference type="eggNOG" id="ENOG502QU29">
    <property type="taxonomic scope" value="Eukaryota"/>
</dbReference>
<name>A0A251QRG8_PRUPE</name>
<feature type="compositionally biased region" description="Basic and acidic residues" evidence="1">
    <location>
        <begin position="686"/>
        <end position="702"/>
    </location>
</feature>
<feature type="domain" description="LTI65/LTI78 N-terminal" evidence="4">
    <location>
        <begin position="24"/>
        <end position="85"/>
    </location>
</feature>
<gene>
    <name evidence="5" type="ORF">PRUPE_2G294400</name>
</gene>
<reference evidence="5 6" key="1">
    <citation type="journal article" date="2013" name="Nat. Genet.">
        <title>The high-quality draft genome of peach (Prunus persica) identifies unique patterns of genetic diversity, domestication and genome evolution.</title>
        <authorList>
            <consortium name="International Peach Genome Initiative"/>
            <person name="Verde I."/>
            <person name="Abbott A.G."/>
            <person name="Scalabrin S."/>
            <person name="Jung S."/>
            <person name="Shu S."/>
            <person name="Marroni F."/>
            <person name="Zhebentyayeva T."/>
            <person name="Dettori M.T."/>
            <person name="Grimwood J."/>
            <person name="Cattonaro F."/>
            <person name="Zuccolo A."/>
            <person name="Rossini L."/>
            <person name="Jenkins J."/>
            <person name="Vendramin E."/>
            <person name="Meisel L.A."/>
            <person name="Decroocq V."/>
            <person name="Sosinski B."/>
            <person name="Prochnik S."/>
            <person name="Mitros T."/>
            <person name="Policriti A."/>
            <person name="Cipriani G."/>
            <person name="Dondini L."/>
            <person name="Ficklin S."/>
            <person name="Goodstein D.M."/>
            <person name="Xuan P."/>
            <person name="Del Fabbro C."/>
            <person name="Aramini V."/>
            <person name="Copetti D."/>
            <person name="Gonzalez S."/>
            <person name="Horner D.S."/>
            <person name="Falchi R."/>
            <person name="Lucas S."/>
            <person name="Mica E."/>
            <person name="Maldonado J."/>
            <person name="Lazzari B."/>
            <person name="Bielenberg D."/>
            <person name="Pirona R."/>
            <person name="Miculan M."/>
            <person name="Barakat A."/>
            <person name="Testolin R."/>
            <person name="Stella A."/>
            <person name="Tartarini S."/>
            <person name="Tonutti P."/>
            <person name="Arus P."/>
            <person name="Orellana A."/>
            <person name="Wells C."/>
            <person name="Main D."/>
            <person name="Vizzotto G."/>
            <person name="Silva H."/>
            <person name="Salamini F."/>
            <person name="Schmutz J."/>
            <person name="Morgante M."/>
            <person name="Rokhsar D.S."/>
        </authorList>
    </citation>
    <scope>NUCLEOTIDE SEQUENCE [LARGE SCALE GENOMIC DNA]</scope>
    <source>
        <strain evidence="6">cv. Nemared</strain>
    </source>
</reference>
<dbReference type="Gramene" id="ONI25295">
    <property type="protein sequence ID" value="ONI25295"/>
    <property type="gene ID" value="PRUPE_2G294400"/>
</dbReference>
<feature type="region of interest" description="Disordered" evidence="1">
    <location>
        <begin position="600"/>
        <end position="641"/>
    </location>
</feature>
<dbReference type="Proteomes" id="UP000006882">
    <property type="component" value="Chromosome G2"/>
</dbReference>
<accession>A0A251QRG8</accession>
<evidence type="ECO:0000259" key="2">
    <source>
        <dbReference type="Pfam" id="PF23399"/>
    </source>
</evidence>
<dbReference type="GO" id="GO:0009737">
    <property type="term" value="P:response to abscisic acid"/>
    <property type="evidence" value="ECO:0007669"/>
    <property type="project" value="InterPro"/>
</dbReference>
<feature type="compositionally biased region" description="Basic and acidic residues" evidence="1">
    <location>
        <begin position="323"/>
        <end position="334"/>
    </location>
</feature>
<sequence>MDSHDQEHNRDPQHLGTHQGEDEDHHEKKSVLKKMKEKAKKIKDTLTKPGHGHDHQEGHIPDDHDLDEEDDEADEDAEKHGATSIRSGVPEQGDILKVPQVKFGDTKAIHDDLVGSNLESTDVKISDPMRDYVQPEPGVMLMHDDVLEPMDYSGSTMGSVLGGHEEISGQPNVNFGRTSEMGGGLHAPQNTPVSSLGEYKSKVTDPGHTFAHGKEGHLGQSRVDTTLVSSLGEYKSKVTDPSQTFAHGKEGHLGQSRVDTTPVASLGEYKSKVTDPSQTSAHGKEGRFGKEGHFGQSRVDTTPVASLGEDKSKVTDPSQTSAHGKEGRFGKEGHFGQSRVDTTPVASLGEYKSKVTDPSQTSAHGKEGHLGQSRVDTTPVSSLEEYKSKVTDPSQTFAHGKEGHLGQSGVDTTPVSSLETFASGNEGHLGQSRVNLERPRGLEEDPNPQAYTPSNYQNKVTDPTNAGGEEVGITPILHSLDKMNIHDGTEQSSYTDKIPSAPSAIADKAISAKNVVGSKLGYGGNNDQHGDIEPQACTASSNAGGGDEQKPHQNLSTGSHDQFSAERPSNQSSTYTEKISSATSAIADKVISAKNVVASKVGYGGNNDDDHHQEVTAKPGGPTSPEPHGKGVSQSKAGLDKGVSVKDYFAEKLKPGEEDRALSEVISEALHKPKAEDSARPVGKVTESEEVTRRLGPDCGIERVEQSSYGKIVSDAVKGAVGSLFGKVDENPSSQQSTGSSTGGTDGLSSSGSGAAEHPSLQGSGN</sequence>
<dbReference type="InterPro" id="IPR057058">
    <property type="entry name" value="LTI65_LTI78_NYQTKV"/>
</dbReference>
<feature type="region of interest" description="Disordered" evidence="1">
    <location>
        <begin position="666"/>
        <end position="702"/>
    </location>
</feature>
<organism evidence="5 6">
    <name type="scientific">Prunus persica</name>
    <name type="common">Peach</name>
    <name type="synonym">Amygdalus persica</name>
    <dbReference type="NCBI Taxonomy" id="3760"/>
    <lineage>
        <taxon>Eukaryota</taxon>
        <taxon>Viridiplantae</taxon>
        <taxon>Streptophyta</taxon>
        <taxon>Embryophyta</taxon>
        <taxon>Tracheophyta</taxon>
        <taxon>Spermatophyta</taxon>
        <taxon>Magnoliopsida</taxon>
        <taxon>eudicotyledons</taxon>
        <taxon>Gunneridae</taxon>
        <taxon>Pentapetalae</taxon>
        <taxon>rosids</taxon>
        <taxon>fabids</taxon>
        <taxon>Rosales</taxon>
        <taxon>Rosaceae</taxon>
        <taxon>Amygdaloideae</taxon>
        <taxon>Amygdaleae</taxon>
        <taxon>Prunus</taxon>
    </lineage>
</organism>
<dbReference type="InterPro" id="IPR056605">
    <property type="entry name" value="LTI65_LTI78_N"/>
</dbReference>
<dbReference type="Pfam" id="PF07918">
    <property type="entry name" value="CAP160"/>
    <property type="match status" value="2"/>
</dbReference>
<dbReference type="STRING" id="3760.A0A251QRG8"/>
<feature type="compositionally biased region" description="Basic residues" evidence="1">
    <location>
        <begin position="31"/>
        <end position="41"/>
    </location>
</feature>
<dbReference type="SMR" id="A0A251QRG8"/>
<dbReference type="Pfam" id="PF23399">
    <property type="entry name" value="LTI65_PGEED"/>
    <property type="match status" value="1"/>
</dbReference>
<evidence type="ECO:0000313" key="5">
    <source>
        <dbReference type="EMBL" id="ONI25295.1"/>
    </source>
</evidence>
<feature type="compositionally biased region" description="Basic and acidic residues" evidence="1">
    <location>
        <begin position="42"/>
        <end position="63"/>
    </location>
</feature>
<keyword evidence="6" id="KW-1185">Reference proteome</keyword>
<feature type="compositionally biased region" description="Basic and acidic residues" evidence="1">
    <location>
        <begin position="669"/>
        <end position="679"/>
    </location>
</feature>
<dbReference type="AlphaFoldDB" id="A0A251QRG8"/>
<proteinExistence type="predicted"/>
<feature type="region of interest" description="Disordered" evidence="1">
    <location>
        <begin position="725"/>
        <end position="766"/>
    </location>
</feature>
<dbReference type="Pfam" id="PF23403">
    <property type="entry name" value="LTI65_LTI78_N"/>
    <property type="match status" value="1"/>
</dbReference>
<feature type="compositionally biased region" description="Acidic residues" evidence="1">
    <location>
        <begin position="64"/>
        <end position="76"/>
    </location>
</feature>
<protein>
    <submittedName>
        <fullName evidence="5">Uncharacterized protein</fullName>
    </submittedName>
</protein>
<dbReference type="InterPro" id="IPR037491">
    <property type="entry name" value="LTI78/LTI65"/>
</dbReference>
<dbReference type="PANTHER" id="PTHR33836">
    <property type="entry name" value="LOW-TEMPERATURE-INDUCED 65 KDA PROTEIN-RELATED"/>
    <property type="match status" value="1"/>
</dbReference>
<feature type="domain" description="LTI65/LTI78 NYQTKV repeat" evidence="3">
    <location>
        <begin position="433"/>
        <end position="487"/>
    </location>
</feature>
<feature type="compositionally biased region" description="Polar residues" evidence="1">
    <location>
        <begin position="409"/>
        <end position="423"/>
    </location>
</feature>
<dbReference type="PANTHER" id="PTHR33836:SF1">
    <property type="entry name" value="LOW-TEMPERATURE-INDUCED 65 KDA PROTEIN-RELATED"/>
    <property type="match status" value="1"/>
</dbReference>
<dbReference type="InterPro" id="IPR057059">
    <property type="entry name" value="LTI65/LTI78_PGEED"/>
</dbReference>
<dbReference type="InterPro" id="IPR012418">
    <property type="entry name" value="CAP160"/>
</dbReference>
<feature type="region of interest" description="Disordered" evidence="1">
    <location>
        <begin position="1"/>
        <end position="94"/>
    </location>
</feature>
<dbReference type="EMBL" id="CM007652">
    <property type="protein sequence ID" value="ONI25295.1"/>
    <property type="molecule type" value="Genomic_DNA"/>
</dbReference>
<feature type="region of interest" description="Disordered" evidence="1">
    <location>
        <begin position="517"/>
        <end position="580"/>
    </location>
</feature>
<dbReference type="GO" id="GO:0006950">
    <property type="term" value="P:response to stress"/>
    <property type="evidence" value="ECO:0000318"/>
    <property type="project" value="GO_Central"/>
</dbReference>
<feature type="compositionally biased region" description="Polar residues" evidence="1">
    <location>
        <begin position="552"/>
        <end position="580"/>
    </location>
</feature>
<feature type="compositionally biased region" description="Polar residues" evidence="1">
    <location>
        <begin position="449"/>
        <end position="464"/>
    </location>
</feature>
<dbReference type="Pfam" id="PF23402">
    <property type="entry name" value="LTI65_LTI78_NYQTKV"/>
    <property type="match status" value="1"/>
</dbReference>
<feature type="compositionally biased region" description="Basic and acidic residues" evidence="1">
    <location>
        <begin position="1"/>
        <end position="30"/>
    </location>
</feature>
<feature type="compositionally biased region" description="Basic and acidic residues" evidence="1">
    <location>
        <begin position="282"/>
        <end position="293"/>
    </location>
</feature>
<feature type="region of interest" description="Disordered" evidence="1">
    <location>
        <begin position="239"/>
        <end position="475"/>
    </location>
</feature>
<evidence type="ECO:0000313" key="6">
    <source>
        <dbReference type="Proteomes" id="UP000006882"/>
    </source>
</evidence>
<dbReference type="OrthoDB" id="1931597at2759"/>
<evidence type="ECO:0000259" key="3">
    <source>
        <dbReference type="Pfam" id="PF23402"/>
    </source>
</evidence>
<evidence type="ECO:0000256" key="1">
    <source>
        <dbReference type="SAM" id="MobiDB-lite"/>
    </source>
</evidence>